<evidence type="ECO:0000256" key="1">
    <source>
        <dbReference type="SAM" id="MobiDB-lite"/>
    </source>
</evidence>
<dbReference type="AlphaFoldDB" id="A0A3N4KA76"/>
<dbReference type="EMBL" id="ML119404">
    <property type="protein sequence ID" value="RPB06368.1"/>
    <property type="molecule type" value="Genomic_DNA"/>
</dbReference>
<sequence>MHDRLVLNTDLIHCAMTLGVSWNTPPATASLPPLKHYRSHYNTLNYTHPHPPHRCKPLKATFPPPHKPAPTEPTSAPEHTLSLDLRVTRHDSHPRRGFGGVCMVTGMRRFMCEPWSLDVRS</sequence>
<name>A0A3N4KA76_9PEZI</name>
<organism evidence="2 3">
    <name type="scientific">Morchella conica CCBAS932</name>
    <dbReference type="NCBI Taxonomy" id="1392247"/>
    <lineage>
        <taxon>Eukaryota</taxon>
        <taxon>Fungi</taxon>
        <taxon>Dikarya</taxon>
        <taxon>Ascomycota</taxon>
        <taxon>Pezizomycotina</taxon>
        <taxon>Pezizomycetes</taxon>
        <taxon>Pezizales</taxon>
        <taxon>Morchellaceae</taxon>
        <taxon>Morchella</taxon>
    </lineage>
</organism>
<proteinExistence type="predicted"/>
<accession>A0A3N4KA76</accession>
<evidence type="ECO:0000313" key="2">
    <source>
        <dbReference type="EMBL" id="RPB06368.1"/>
    </source>
</evidence>
<feature type="region of interest" description="Disordered" evidence="1">
    <location>
        <begin position="53"/>
        <end position="79"/>
    </location>
</feature>
<evidence type="ECO:0000313" key="3">
    <source>
        <dbReference type="Proteomes" id="UP000277580"/>
    </source>
</evidence>
<keyword evidence="3" id="KW-1185">Reference proteome</keyword>
<feature type="compositionally biased region" description="Pro residues" evidence="1">
    <location>
        <begin position="62"/>
        <end position="71"/>
    </location>
</feature>
<reference evidence="2 3" key="1">
    <citation type="journal article" date="2018" name="Nat. Ecol. Evol.">
        <title>Pezizomycetes genomes reveal the molecular basis of ectomycorrhizal truffle lifestyle.</title>
        <authorList>
            <person name="Murat C."/>
            <person name="Payen T."/>
            <person name="Noel B."/>
            <person name="Kuo A."/>
            <person name="Morin E."/>
            <person name="Chen J."/>
            <person name="Kohler A."/>
            <person name="Krizsan K."/>
            <person name="Balestrini R."/>
            <person name="Da Silva C."/>
            <person name="Montanini B."/>
            <person name="Hainaut M."/>
            <person name="Levati E."/>
            <person name="Barry K.W."/>
            <person name="Belfiori B."/>
            <person name="Cichocki N."/>
            <person name="Clum A."/>
            <person name="Dockter R.B."/>
            <person name="Fauchery L."/>
            <person name="Guy J."/>
            <person name="Iotti M."/>
            <person name="Le Tacon F."/>
            <person name="Lindquist E.A."/>
            <person name="Lipzen A."/>
            <person name="Malagnac F."/>
            <person name="Mello A."/>
            <person name="Molinier V."/>
            <person name="Miyauchi S."/>
            <person name="Poulain J."/>
            <person name="Riccioni C."/>
            <person name="Rubini A."/>
            <person name="Sitrit Y."/>
            <person name="Splivallo R."/>
            <person name="Traeger S."/>
            <person name="Wang M."/>
            <person name="Zifcakova L."/>
            <person name="Wipf D."/>
            <person name="Zambonelli A."/>
            <person name="Paolocci F."/>
            <person name="Nowrousian M."/>
            <person name="Ottonello S."/>
            <person name="Baldrian P."/>
            <person name="Spatafora J.W."/>
            <person name="Henrissat B."/>
            <person name="Nagy L.G."/>
            <person name="Aury J.M."/>
            <person name="Wincker P."/>
            <person name="Grigoriev I.V."/>
            <person name="Bonfante P."/>
            <person name="Martin F.M."/>
        </authorList>
    </citation>
    <scope>NUCLEOTIDE SEQUENCE [LARGE SCALE GENOMIC DNA]</scope>
    <source>
        <strain evidence="2 3">CCBAS932</strain>
    </source>
</reference>
<dbReference type="Proteomes" id="UP000277580">
    <property type="component" value="Unassembled WGS sequence"/>
</dbReference>
<gene>
    <name evidence="2" type="ORF">P167DRAFT_213111</name>
</gene>
<protein>
    <submittedName>
        <fullName evidence="2">Uncharacterized protein</fullName>
    </submittedName>
</protein>
<dbReference type="InParanoid" id="A0A3N4KA76"/>